<accession>A0A7V5PRB2</accession>
<dbReference type="Pfam" id="PF07724">
    <property type="entry name" value="AAA_2"/>
    <property type="match status" value="1"/>
</dbReference>
<reference evidence="5" key="1">
    <citation type="journal article" date="2020" name="mSystems">
        <title>Genome- and Community-Level Interaction Insights into Carbon Utilization and Element Cycling Functions of Hydrothermarchaeota in Hydrothermal Sediment.</title>
        <authorList>
            <person name="Zhou Z."/>
            <person name="Liu Y."/>
            <person name="Xu W."/>
            <person name="Pan J."/>
            <person name="Luo Z.H."/>
            <person name="Li M."/>
        </authorList>
    </citation>
    <scope>NUCLEOTIDE SEQUENCE [LARGE SCALE GENOMIC DNA]</scope>
    <source>
        <strain evidence="5">HyVt-527</strain>
    </source>
</reference>
<dbReference type="AlphaFoldDB" id="A0A7V5PRB2"/>
<evidence type="ECO:0000256" key="3">
    <source>
        <dbReference type="ARBA" id="ARBA00022840"/>
    </source>
</evidence>
<dbReference type="GO" id="GO:0005524">
    <property type="term" value="F:ATP binding"/>
    <property type="evidence" value="ECO:0007669"/>
    <property type="project" value="UniProtKB-KW"/>
</dbReference>
<dbReference type="PANTHER" id="PTHR11638">
    <property type="entry name" value="ATP-DEPENDENT CLP PROTEASE"/>
    <property type="match status" value="1"/>
</dbReference>
<dbReference type="GO" id="GO:0005737">
    <property type="term" value="C:cytoplasm"/>
    <property type="evidence" value="ECO:0007669"/>
    <property type="project" value="TreeGrafter"/>
</dbReference>
<organism evidence="5">
    <name type="scientific">Caldithrix abyssi</name>
    <dbReference type="NCBI Taxonomy" id="187145"/>
    <lineage>
        <taxon>Bacteria</taxon>
        <taxon>Pseudomonadati</taxon>
        <taxon>Calditrichota</taxon>
        <taxon>Calditrichia</taxon>
        <taxon>Calditrichales</taxon>
        <taxon>Calditrichaceae</taxon>
        <taxon>Caldithrix</taxon>
    </lineage>
</organism>
<evidence type="ECO:0000313" key="5">
    <source>
        <dbReference type="EMBL" id="HHJ53315.1"/>
    </source>
</evidence>
<dbReference type="EMBL" id="DROD01000578">
    <property type="protein sequence ID" value="HHJ53315.1"/>
    <property type="molecule type" value="Genomic_DNA"/>
</dbReference>
<keyword evidence="5" id="KW-0645">Protease</keyword>
<evidence type="ECO:0000256" key="1">
    <source>
        <dbReference type="ARBA" id="ARBA00008675"/>
    </source>
</evidence>
<proteinExistence type="inferred from homology"/>
<dbReference type="GO" id="GO:0008233">
    <property type="term" value="F:peptidase activity"/>
    <property type="evidence" value="ECO:0007669"/>
    <property type="project" value="UniProtKB-KW"/>
</dbReference>
<dbReference type="SUPFAM" id="SSF52540">
    <property type="entry name" value="P-loop containing nucleoside triphosphate hydrolases"/>
    <property type="match status" value="1"/>
</dbReference>
<comment type="caution">
    <text evidence="5">The sequence shown here is derived from an EMBL/GenBank/DDBJ whole genome shotgun (WGS) entry which is preliminary data.</text>
</comment>
<dbReference type="GO" id="GO:0006508">
    <property type="term" value="P:proteolysis"/>
    <property type="evidence" value="ECO:0007669"/>
    <property type="project" value="UniProtKB-KW"/>
</dbReference>
<protein>
    <submittedName>
        <fullName evidence="5">ATP-dependent Clp protease ATP-binding subunit</fullName>
    </submittedName>
</protein>
<dbReference type="GO" id="GO:0016887">
    <property type="term" value="F:ATP hydrolysis activity"/>
    <property type="evidence" value="ECO:0007669"/>
    <property type="project" value="InterPro"/>
</dbReference>
<dbReference type="GO" id="GO:0034605">
    <property type="term" value="P:cellular response to heat"/>
    <property type="evidence" value="ECO:0007669"/>
    <property type="project" value="TreeGrafter"/>
</dbReference>
<dbReference type="InterPro" id="IPR003959">
    <property type="entry name" value="ATPase_AAA_core"/>
</dbReference>
<dbReference type="FunFam" id="1.10.8.60:FF:000017">
    <property type="entry name" value="ATP-dependent chaperone ClpB"/>
    <property type="match status" value="1"/>
</dbReference>
<feature type="non-terminal residue" evidence="5">
    <location>
        <position position="1"/>
    </location>
</feature>
<dbReference type="Gene3D" id="3.40.50.300">
    <property type="entry name" value="P-loop containing nucleotide triphosphate hydrolases"/>
    <property type="match status" value="1"/>
</dbReference>
<dbReference type="Pfam" id="PF10431">
    <property type="entry name" value="ClpB_D2-small"/>
    <property type="match status" value="1"/>
</dbReference>
<comment type="similarity">
    <text evidence="1">Belongs to the ClpA/ClpB family.</text>
</comment>
<dbReference type="PANTHER" id="PTHR11638:SF18">
    <property type="entry name" value="HEAT SHOCK PROTEIN 104"/>
    <property type="match status" value="1"/>
</dbReference>
<dbReference type="InterPro" id="IPR019489">
    <property type="entry name" value="Clp_ATPase_C"/>
</dbReference>
<keyword evidence="2" id="KW-0547">Nucleotide-binding</keyword>
<dbReference type="Proteomes" id="UP000886124">
    <property type="component" value="Unassembled WGS sequence"/>
</dbReference>
<gene>
    <name evidence="5" type="ORF">ENJ89_08995</name>
</gene>
<feature type="domain" description="Clp ATPase C-terminal" evidence="4">
    <location>
        <begin position="88"/>
        <end position="178"/>
    </location>
</feature>
<dbReference type="InterPro" id="IPR050130">
    <property type="entry name" value="ClpA_ClpB"/>
</dbReference>
<evidence type="ECO:0000259" key="4">
    <source>
        <dbReference type="SMART" id="SM01086"/>
    </source>
</evidence>
<keyword evidence="3 5" id="KW-0067">ATP-binding</keyword>
<sequence length="199" mass="22617">FNILLQVMDDGVLTDSLGHKGDFKNTILIMTSNVGARDIRNVSSFGFTNTATDDKQQNIINKINDELKRTFNPEFLNRIDDIVYFKQFDSEAAAKIVELSLNELVAKLAERQIEFQLTEGAKKFIAEKGFDPLYGARPLKRAIQKYIEDPIADELIKGTFKDGSIIQIKMKNKNELSFTEIGRKDLIKKEGPKKDVEIE</sequence>
<dbReference type="Gene3D" id="1.10.8.60">
    <property type="match status" value="1"/>
</dbReference>
<dbReference type="SMART" id="SM01086">
    <property type="entry name" value="ClpB_D2-small"/>
    <property type="match status" value="1"/>
</dbReference>
<dbReference type="InterPro" id="IPR027417">
    <property type="entry name" value="P-loop_NTPase"/>
</dbReference>
<keyword evidence="5" id="KW-0378">Hydrolase</keyword>
<evidence type="ECO:0000256" key="2">
    <source>
        <dbReference type="ARBA" id="ARBA00022741"/>
    </source>
</evidence>
<name>A0A7V5PRB2_CALAY</name>